<dbReference type="InterPro" id="IPR008869">
    <property type="entry name" value="MlaC/ttg2D"/>
</dbReference>
<dbReference type="Gene3D" id="3.10.450.710">
    <property type="entry name" value="Tgt2/MlaC"/>
    <property type="match status" value="1"/>
</dbReference>
<feature type="signal peptide" evidence="1">
    <location>
        <begin position="1"/>
        <end position="28"/>
    </location>
</feature>
<gene>
    <name evidence="2" type="ORF">SAMN05660686_01005</name>
</gene>
<reference evidence="2 3" key="1">
    <citation type="submission" date="2016-10" db="EMBL/GenBank/DDBJ databases">
        <authorList>
            <person name="Varghese N."/>
            <person name="Submissions S."/>
        </authorList>
    </citation>
    <scope>NUCLEOTIDE SEQUENCE [LARGE SCALE GENOMIC DNA]</scope>
    <source>
        <strain evidence="2 3">DSM 18839</strain>
    </source>
</reference>
<dbReference type="EMBL" id="FNBW01000002">
    <property type="protein sequence ID" value="SDF31342.1"/>
    <property type="molecule type" value="Genomic_DNA"/>
</dbReference>
<dbReference type="RefSeq" id="WP_084618748.1">
    <property type="nucleotide sequence ID" value="NZ_FNBW01000002.1"/>
</dbReference>
<dbReference type="Proteomes" id="UP000198615">
    <property type="component" value="Unassembled WGS sequence"/>
</dbReference>
<dbReference type="AlphaFoldDB" id="A0A8G2BFM5"/>
<feature type="chain" id="PRO_5034203580" evidence="1">
    <location>
        <begin position="29"/>
        <end position="207"/>
    </location>
</feature>
<evidence type="ECO:0000313" key="3">
    <source>
        <dbReference type="Proteomes" id="UP000198615"/>
    </source>
</evidence>
<evidence type="ECO:0000313" key="2">
    <source>
        <dbReference type="EMBL" id="SDF31342.1"/>
    </source>
</evidence>
<protein>
    <submittedName>
        <fullName evidence="2">Phospholipid transport system substrate-binding protein</fullName>
    </submittedName>
</protein>
<dbReference type="PANTHER" id="PTHR36573:SF1">
    <property type="entry name" value="INTERMEMBRANE PHOSPHOLIPID TRANSPORT SYSTEM BINDING PROTEIN MLAC"/>
    <property type="match status" value="1"/>
</dbReference>
<accession>A0A8G2BFM5</accession>
<organism evidence="2 3">
    <name type="scientific">Thalassobaculum litoreum DSM 18839</name>
    <dbReference type="NCBI Taxonomy" id="1123362"/>
    <lineage>
        <taxon>Bacteria</taxon>
        <taxon>Pseudomonadati</taxon>
        <taxon>Pseudomonadota</taxon>
        <taxon>Alphaproteobacteria</taxon>
        <taxon>Rhodospirillales</taxon>
        <taxon>Thalassobaculaceae</taxon>
        <taxon>Thalassobaculum</taxon>
    </lineage>
</organism>
<dbReference type="PANTHER" id="PTHR36573">
    <property type="entry name" value="INTERMEMBRANE PHOSPHOLIPID TRANSPORT SYSTEM BINDING PROTEIN MLAC"/>
    <property type="match status" value="1"/>
</dbReference>
<evidence type="ECO:0000256" key="1">
    <source>
        <dbReference type="SAM" id="SignalP"/>
    </source>
</evidence>
<dbReference type="OrthoDB" id="8099120at2"/>
<sequence length="207" mass="22615">MGSILRALTLIVLIAGGLTAGPAAPARAASDAGAFVGEFADKAIALVSADVSTAERRDAFSKLVRDYFDMPGIGRFLLGRYWRTATEAEQEAYLKAFTENMIYTYSRRFDEYGGQKLVIDGTREDGRFDVVSSRIVSPNSNEEYRLEWRVIETEGGKKIVDIVIEGVSMSVTQRQEYASVIQNNGGKVQALIDALNRQMAGLRSSGG</sequence>
<dbReference type="Pfam" id="PF05494">
    <property type="entry name" value="MlaC"/>
    <property type="match status" value="1"/>
</dbReference>
<name>A0A8G2BFM5_9PROT</name>
<dbReference type="InterPro" id="IPR042245">
    <property type="entry name" value="Tgt2/MlaC_sf"/>
</dbReference>
<keyword evidence="1" id="KW-0732">Signal</keyword>
<keyword evidence="3" id="KW-1185">Reference proteome</keyword>
<proteinExistence type="predicted"/>
<comment type="caution">
    <text evidence="2">The sequence shown here is derived from an EMBL/GenBank/DDBJ whole genome shotgun (WGS) entry which is preliminary data.</text>
</comment>